<dbReference type="GO" id="GO:0006974">
    <property type="term" value="P:DNA damage response"/>
    <property type="evidence" value="ECO:0007669"/>
    <property type="project" value="TreeGrafter"/>
</dbReference>
<feature type="domain" description="Kin17 KOW" evidence="2">
    <location>
        <begin position="96"/>
        <end position="150"/>
    </location>
</feature>
<reference evidence="3" key="1">
    <citation type="journal article" date="2023" name="G3 (Bethesda)">
        <title>Whole genome assemblies of Zophobas morio and Tenebrio molitor.</title>
        <authorList>
            <person name="Kaur S."/>
            <person name="Stinson S.A."/>
            <person name="diCenzo G.C."/>
        </authorList>
    </citation>
    <scope>NUCLEOTIDE SEQUENCE</scope>
    <source>
        <strain evidence="3">QUZm001</strain>
    </source>
</reference>
<keyword evidence="4" id="KW-1185">Reference proteome</keyword>
<dbReference type="PANTHER" id="PTHR12805">
    <property type="entry name" value="KIN17 KIN, ANTIGENIC DETERMINANT OF RECA PROTEIN HOMOLOG"/>
    <property type="match status" value="1"/>
</dbReference>
<organism evidence="3 4">
    <name type="scientific">Zophobas morio</name>
    <dbReference type="NCBI Taxonomy" id="2755281"/>
    <lineage>
        <taxon>Eukaryota</taxon>
        <taxon>Metazoa</taxon>
        <taxon>Ecdysozoa</taxon>
        <taxon>Arthropoda</taxon>
        <taxon>Hexapoda</taxon>
        <taxon>Insecta</taxon>
        <taxon>Pterygota</taxon>
        <taxon>Neoptera</taxon>
        <taxon>Endopterygota</taxon>
        <taxon>Coleoptera</taxon>
        <taxon>Polyphaga</taxon>
        <taxon>Cucujiformia</taxon>
        <taxon>Tenebrionidae</taxon>
        <taxon>Zophobas</taxon>
    </lineage>
</organism>
<dbReference type="GO" id="GO:0003690">
    <property type="term" value="F:double-stranded DNA binding"/>
    <property type="evidence" value="ECO:0007669"/>
    <property type="project" value="TreeGrafter"/>
</dbReference>
<dbReference type="Gene3D" id="2.30.30.140">
    <property type="match status" value="1"/>
</dbReference>
<dbReference type="GO" id="GO:0005634">
    <property type="term" value="C:nucleus"/>
    <property type="evidence" value="ECO:0007669"/>
    <property type="project" value="TreeGrafter"/>
</dbReference>
<dbReference type="InterPro" id="IPR037321">
    <property type="entry name" value="KIN17-like"/>
</dbReference>
<protein>
    <recommendedName>
        <fullName evidence="5">KN17 SH3-like C-terminal domain-containing protein</fullName>
    </recommendedName>
</protein>
<dbReference type="Proteomes" id="UP001168821">
    <property type="component" value="Unassembled WGS sequence"/>
</dbReference>
<name>A0AA38M079_9CUCU</name>
<dbReference type="InterPro" id="IPR041995">
    <property type="entry name" value="KOW_KIN17"/>
</dbReference>
<dbReference type="FunFam" id="2.30.30.140:FF:000092">
    <property type="entry name" value="DNA/RNA-binding protein KIN17"/>
    <property type="match status" value="1"/>
</dbReference>
<dbReference type="InterPro" id="IPR014722">
    <property type="entry name" value="Rib_uL2_dom2"/>
</dbReference>
<evidence type="ECO:0000313" key="3">
    <source>
        <dbReference type="EMBL" id="KAJ3622615.1"/>
    </source>
</evidence>
<evidence type="ECO:0008006" key="5">
    <source>
        <dbReference type="Google" id="ProtNLM"/>
    </source>
</evidence>
<dbReference type="Gene3D" id="2.30.30.30">
    <property type="match status" value="1"/>
</dbReference>
<dbReference type="AlphaFoldDB" id="A0AA38M079"/>
<evidence type="ECO:0000259" key="2">
    <source>
        <dbReference type="Pfam" id="PF25092"/>
    </source>
</evidence>
<comment type="caution">
    <text evidence="3">The sequence shown here is derived from an EMBL/GenBank/DDBJ whole genome shotgun (WGS) entry which is preliminary data.</text>
</comment>
<dbReference type="InterPro" id="IPR041330">
    <property type="entry name" value="KN17_SH3"/>
</dbReference>
<dbReference type="PANTHER" id="PTHR12805:SF0">
    <property type="entry name" value="DNA_RNA-BINDING PROTEIN KIN17"/>
    <property type="match status" value="1"/>
</dbReference>
<evidence type="ECO:0000259" key="1">
    <source>
        <dbReference type="Pfam" id="PF18131"/>
    </source>
</evidence>
<gene>
    <name evidence="3" type="ORF">Zmor_004451</name>
</gene>
<evidence type="ECO:0000313" key="4">
    <source>
        <dbReference type="Proteomes" id="UP001168821"/>
    </source>
</evidence>
<proteinExistence type="predicted"/>
<accession>A0AA38M079</accession>
<dbReference type="EMBL" id="JALNTZ010001827">
    <property type="protein sequence ID" value="KAJ3622615.1"/>
    <property type="molecule type" value="Genomic_DNA"/>
</dbReference>
<feature type="domain" description="KN17 SH3-like" evidence="1">
    <location>
        <begin position="36"/>
        <end position="87"/>
    </location>
</feature>
<dbReference type="GO" id="GO:0006260">
    <property type="term" value="P:DNA replication"/>
    <property type="evidence" value="ECO:0007669"/>
    <property type="project" value="TreeGrafter"/>
</dbReference>
<dbReference type="Pfam" id="PF25092">
    <property type="entry name" value="SH3_KIN17_C"/>
    <property type="match status" value="1"/>
</dbReference>
<dbReference type="Pfam" id="PF18131">
    <property type="entry name" value="KN17_SH3"/>
    <property type="match status" value="1"/>
</dbReference>
<sequence length="153" mass="17453">MPCRAETSKLLKKAPKDPLEELRETEIKKRLRVTRENWLFPDIVVKVMHAELENGKYYKHKGVVLKVHEKFIGEVRMLDSGDLLRLDQDDLETVIPRIGGKVLIVNTAFAGATGALVAINSETFTALIRIDKGINKDTEIWLPYEHFSKLTVQ</sequence>